<organism evidence="9 10">
    <name type="scientific">Terribacillus halophilus</name>
    <dbReference type="NCBI Taxonomy" id="361279"/>
    <lineage>
        <taxon>Bacteria</taxon>
        <taxon>Bacillati</taxon>
        <taxon>Bacillota</taxon>
        <taxon>Bacilli</taxon>
        <taxon>Bacillales</taxon>
        <taxon>Bacillaceae</taxon>
        <taxon>Terribacillus</taxon>
    </lineage>
</organism>
<gene>
    <name evidence="9" type="ORF">SAMN05421663_104190</name>
</gene>
<evidence type="ECO:0000313" key="10">
    <source>
        <dbReference type="Proteomes" id="UP000198666"/>
    </source>
</evidence>
<dbReference type="SMART" id="SM00345">
    <property type="entry name" value="HTH_GNTR"/>
    <property type="match status" value="1"/>
</dbReference>
<dbReference type="InterPro" id="IPR015421">
    <property type="entry name" value="PyrdxlP-dep_Trfase_major"/>
</dbReference>
<dbReference type="InterPro" id="IPR000524">
    <property type="entry name" value="Tscrpt_reg_HTH_GntR"/>
</dbReference>
<dbReference type="Pfam" id="PF00155">
    <property type="entry name" value="Aminotran_1_2"/>
    <property type="match status" value="1"/>
</dbReference>
<dbReference type="AlphaFoldDB" id="A0A1G6PPW6"/>
<feature type="domain" description="HTH gntR-type" evidence="8">
    <location>
        <begin position="11"/>
        <end position="79"/>
    </location>
</feature>
<comment type="similarity">
    <text evidence="2">In the C-terminal section; belongs to the class-I pyridoxal-phosphate-dependent aminotransferase family.</text>
</comment>
<dbReference type="InterPro" id="IPR036388">
    <property type="entry name" value="WH-like_DNA-bd_sf"/>
</dbReference>
<accession>A0A1G6PPW6</accession>
<keyword evidence="6" id="KW-0238">DNA-binding</keyword>
<dbReference type="OrthoDB" id="9808770at2"/>
<keyword evidence="7" id="KW-0804">Transcription</keyword>
<dbReference type="CDD" id="cd00609">
    <property type="entry name" value="AAT_like"/>
    <property type="match status" value="1"/>
</dbReference>
<comment type="cofactor">
    <cofactor evidence="1">
        <name>pyridoxal 5'-phosphate</name>
        <dbReference type="ChEBI" id="CHEBI:597326"/>
    </cofactor>
</comment>
<dbReference type="Pfam" id="PF00392">
    <property type="entry name" value="GntR"/>
    <property type="match status" value="1"/>
</dbReference>
<dbReference type="InterPro" id="IPR004839">
    <property type="entry name" value="Aminotransferase_I/II_large"/>
</dbReference>
<evidence type="ECO:0000256" key="5">
    <source>
        <dbReference type="ARBA" id="ARBA00023015"/>
    </source>
</evidence>
<dbReference type="CDD" id="cd07377">
    <property type="entry name" value="WHTH_GntR"/>
    <property type="match status" value="1"/>
</dbReference>
<keyword evidence="10" id="KW-1185">Reference proteome</keyword>
<name>A0A1G6PPW6_9BACI</name>
<dbReference type="InterPro" id="IPR015424">
    <property type="entry name" value="PyrdxlP-dep_Trfase"/>
</dbReference>
<evidence type="ECO:0000256" key="4">
    <source>
        <dbReference type="ARBA" id="ARBA00022898"/>
    </source>
</evidence>
<evidence type="ECO:0000256" key="6">
    <source>
        <dbReference type="ARBA" id="ARBA00023125"/>
    </source>
</evidence>
<dbReference type="PANTHER" id="PTHR46577:SF1">
    <property type="entry name" value="HTH-TYPE TRANSCRIPTIONAL REGULATORY PROTEIN GABR"/>
    <property type="match status" value="1"/>
</dbReference>
<evidence type="ECO:0000256" key="7">
    <source>
        <dbReference type="ARBA" id="ARBA00023163"/>
    </source>
</evidence>
<dbReference type="STRING" id="361279.SAMN05421663_104190"/>
<protein>
    <submittedName>
        <fullName evidence="9">GntR family transcriptional regulator / MocR family aminotransferase</fullName>
    </submittedName>
</protein>
<reference evidence="10" key="1">
    <citation type="submission" date="2016-10" db="EMBL/GenBank/DDBJ databases">
        <authorList>
            <person name="Varghese N."/>
            <person name="Submissions S."/>
        </authorList>
    </citation>
    <scope>NUCLEOTIDE SEQUENCE [LARGE SCALE GENOMIC DNA]</scope>
    <source>
        <strain evidence="10">DSM 21620</strain>
    </source>
</reference>
<dbReference type="Proteomes" id="UP000198666">
    <property type="component" value="Unassembled WGS sequence"/>
</dbReference>
<dbReference type="SUPFAM" id="SSF53383">
    <property type="entry name" value="PLP-dependent transferases"/>
    <property type="match status" value="1"/>
</dbReference>
<dbReference type="RefSeq" id="WP_093726984.1">
    <property type="nucleotide sequence ID" value="NZ_FMZB01000004.1"/>
</dbReference>
<dbReference type="InterPro" id="IPR051446">
    <property type="entry name" value="HTH_trans_reg/aminotransferase"/>
</dbReference>
<dbReference type="Gene3D" id="3.40.640.10">
    <property type="entry name" value="Type I PLP-dependent aspartate aminotransferase-like (Major domain)"/>
    <property type="match status" value="1"/>
</dbReference>
<dbReference type="GO" id="GO:0030170">
    <property type="term" value="F:pyridoxal phosphate binding"/>
    <property type="evidence" value="ECO:0007669"/>
    <property type="project" value="InterPro"/>
</dbReference>
<dbReference type="PROSITE" id="PS50949">
    <property type="entry name" value="HTH_GNTR"/>
    <property type="match status" value="1"/>
</dbReference>
<dbReference type="PRINTS" id="PR00035">
    <property type="entry name" value="HTHGNTR"/>
</dbReference>
<dbReference type="EMBL" id="FMZB01000004">
    <property type="protein sequence ID" value="SDC81415.1"/>
    <property type="molecule type" value="Genomic_DNA"/>
</dbReference>
<keyword evidence="5" id="KW-0805">Transcription regulation</keyword>
<evidence type="ECO:0000256" key="1">
    <source>
        <dbReference type="ARBA" id="ARBA00001933"/>
    </source>
</evidence>
<keyword evidence="4" id="KW-0663">Pyridoxal phosphate</keyword>
<evidence type="ECO:0000259" key="8">
    <source>
        <dbReference type="PROSITE" id="PS50949"/>
    </source>
</evidence>
<dbReference type="PANTHER" id="PTHR46577">
    <property type="entry name" value="HTH-TYPE TRANSCRIPTIONAL REGULATORY PROTEIN GABR"/>
    <property type="match status" value="1"/>
</dbReference>
<dbReference type="Gene3D" id="1.10.10.10">
    <property type="entry name" value="Winged helix-like DNA-binding domain superfamily/Winged helix DNA-binding domain"/>
    <property type="match status" value="1"/>
</dbReference>
<dbReference type="GO" id="GO:0003700">
    <property type="term" value="F:DNA-binding transcription factor activity"/>
    <property type="evidence" value="ECO:0007669"/>
    <property type="project" value="InterPro"/>
</dbReference>
<evidence type="ECO:0000256" key="2">
    <source>
        <dbReference type="ARBA" id="ARBA00005384"/>
    </source>
</evidence>
<evidence type="ECO:0000313" key="9">
    <source>
        <dbReference type="EMBL" id="SDC81415.1"/>
    </source>
</evidence>
<dbReference type="InterPro" id="IPR036390">
    <property type="entry name" value="WH_DNA-bd_sf"/>
</dbReference>
<sequence length="463" mass="52237">MWFEIERDHSLPLSWQLHLQLKEKILKGMIVGGQRLPSTRSMAEQLGISRNTVVEVYEQMTAEGYLQTKLGAGTFVTDGILLDNFRLEKSVMTCNRKEEKSDYIDFRSGFPALASFPRMVWSKVAKDVYESSAADLFGYQEPQGSEELRQVIAAYLYRIRGIECDPASIIITSGATQAFQLVAKAIIEPGRVVYVEDPITKEIREILSGTGGSIHPIAVDKDGLTTNSLPRNIQHTILSVTPSHHFPLGAILPAQRRIELIQFAEETDSIILEDDYDSEFRYNGIPFSTLYSLAPHRVVYIGTFSKILSPALRIGYVIMPKHLINNAIQVKRYLDYHSPILNQVILARFIAKGHLEKHVNKMRKLYKGNRECLIRNLQKNFPEIRIIGSSSGLHIVAAFPGIEFNEKLLKVIKENGILIQGVERHAINKGKYANQLIFGYGNCNELEIIRGVALIKKILEGKM</sequence>
<dbReference type="GO" id="GO:0008483">
    <property type="term" value="F:transaminase activity"/>
    <property type="evidence" value="ECO:0007669"/>
    <property type="project" value="UniProtKB-KW"/>
</dbReference>
<dbReference type="GO" id="GO:0003677">
    <property type="term" value="F:DNA binding"/>
    <property type="evidence" value="ECO:0007669"/>
    <property type="project" value="UniProtKB-KW"/>
</dbReference>
<dbReference type="SUPFAM" id="SSF46785">
    <property type="entry name" value="Winged helix' DNA-binding domain"/>
    <property type="match status" value="1"/>
</dbReference>
<keyword evidence="3 9" id="KW-0032">Aminotransferase</keyword>
<keyword evidence="9" id="KW-0808">Transferase</keyword>
<evidence type="ECO:0000256" key="3">
    <source>
        <dbReference type="ARBA" id="ARBA00022576"/>
    </source>
</evidence>
<proteinExistence type="inferred from homology"/>